<evidence type="ECO:0000256" key="1">
    <source>
        <dbReference type="ARBA" id="ARBA00022801"/>
    </source>
</evidence>
<dbReference type="Gene3D" id="3.40.50.1820">
    <property type="entry name" value="alpha/beta hydrolase"/>
    <property type="match status" value="1"/>
</dbReference>
<gene>
    <name evidence="4" type="ORF">Cvel_25746</name>
</gene>
<name>A0A0G4HAQ4_9ALVE</name>
<dbReference type="VEuPathDB" id="CryptoDB:Cvel_25746"/>
<feature type="compositionally biased region" description="Pro residues" evidence="2">
    <location>
        <begin position="67"/>
        <end position="90"/>
    </location>
</feature>
<dbReference type="AlphaFoldDB" id="A0A0G4HAQ4"/>
<sequence length="433" mass="47433">MTGASLWEALGRLLEGILTRAQKSPLWTIVLISLHFAKSCAGFRLMTPKLPVVTHTSRSAVGAESLPRPPILSPTDGSPPIPENLPPPADPTANPEDEGFRRLRKNWPLWLQYFLRDSGALRALVDLLVLLGIPSLLRQYPGSLKRFLHLSGLVRLEGLPEIKFDRVSHGPDRKQFIDIIEPVHPVSSESGTGSLRREVPEAQHFVVFVHGGAWGSGFPSMYRLVVQPFIERGMGAAVVGYRTYPTGNVWDQVRDVQTAVRQLCAEREVGSVSLVGHSSGAHISALAVLEGLPEIERCVWLSGVFDIANHYQFESGRGVERISPLAPACGGSLSRWKAASPTRLLSGMRDGMSQTDTDRRLSLPPTLLCHGVLDSTVPYTSSVQFVEELKVVSPAADLLLLEETGHAQTVLELMFGGPLQHTLVEWITKRVPN</sequence>
<dbReference type="InterPro" id="IPR050300">
    <property type="entry name" value="GDXG_lipolytic_enzyme"/>
</dbReference>
<dbReference type="EMBL" id="CDMZ01002162">
    <property type="protein sequence ID" value="CEM41063.1"/>
    <property type="molecule type" value="Genomic_DNA"/>
</dbReference>
<dbReference type="GO" id="GO:0016787">
    <property type="term" value="F:hydrolase activity"/>
    <property type="evidence" value="ECO:0007669"/>
    <property type="project" value="UniProtKB-KW"/>
</dbReference>
<evidence type="ECO:0000256" key="2">
    <source>
        <dbReference type="SAM" id="MobiDB-lite"/>
    </source>
</evidence>
<reference evidence="4" key="1">
    <citation type="submission" date="2014-11" db="EMBL/GenBank/DDBJ databases">
        <authorList>
            <person name="Otto D Thomas"/>
            <person name="Naeem Raeece"/>
        </authorList>
    </citation>
    <scope>NUCLEOTIDE SEQUENCE</scope>
</reference>
<feature type="domain" description="BD-FAE-like" evidence="3">
    <location>
        <begin position="203"/>
        <end position="290"/>
    </location>
</feature>
<accession>A0A0G4HAQ4</accession>
<evidence type="ECO:0000313" key="4">
    <source>
        <dbReference type="EMBL" id="CEM41063.1"/>
    </source>
</evidence>
<evidence type="ECO:0000259" key="3">
    <source>
        <dbReference type="Pfam" id="PF20434"/>
    </source>
</evidence>
<protein>
    <recommendedName>
        <fullName evidence="3">BD-FAE-like domain-containing protein</fullName>
    </recommendedName>
</protein>
<dbReference type="InterPro" id="IPR049492">
    <property type="entry name" value="BD-FAE-like_dom"/>
</dbReference>
<dbReference type="InterPro" id="IPR029058">
    <property type="entry name" value="AB_hydrolase_fold"/>
</dbReference>
<dbReference type="SUPFAM" id="SSF53474">
    <property type="entry name" value="alpha/beta-Hydrolases"/>
    <property type="match status" value="1"/>
</dbReference>
<dbReference type="PANTHER" id="PTHR48081:SF33">
    <property type="entry name" value="KYNURENINE FORMAMIDASE"/>
    <property type="match status" value="1"/>
</dbReference>
<keyword evidence="1" id="KW-0378">Hydrolase</keyword>
<organism evidence="4">
    <name type="scientific">Chromera velia CCMP2878</name>
    <dbReference type="NCBI Taxonomy" id="1169474"/>
    <lineage>
        <taxon>Eukaryota</taxon>
        <taxon>Sar</taxon>
        <taxon>Alveolata</taxon>
        <taxon>Colpodellida</taxon>
        <taxon>Chromeraceae</taxon>
        <taxon>Chromera</taxon>
    </lineage>
</organism>
<dbReference type="Pfam" id="PF20434">
    <property type="entry name" value="BD-FAE"/>
    <property type="match status" value="1"/>
</dbReference>
<feature type="region of interest" description="Disordered" evidence="2">
    <location>
        <begin position="61"/>
        <end position="98"/>
    </location>
</feature>
<proteinExistence type="predicted"/>
<dbReference type="PANTHER" id="PTHR48081">
    <property type="entry name" value="AB HYDROLASE SUPERFAMILY PROTEIN C4A8.06C"/>
    <property type="match status" value="1"/>
</dbReference>